<reference evidence="2 3" key="1">
    <citation type="journal article" date="2016" name="Genome Announc.">
        <title>Draft Whole-Genome Sequence of Trichoderma gamsii T6085, a Promising Biocontrol Agent of Fusarium Head Blight on Wheat.</title>
        <authorList>
            <person name="Baroncelli R."/>
            <person name="Zapparata A."/>
            <person name="Piaggeschi G."/>
            <person name="Sarrocco S."/>
            <person name="Vannacci G."/>
        </authorList>
    </citation>
    <scope>NUCLEOTIDE SEQUENCE [LARGE SCALE GENOMIC DNA]</scope>
    <source>
        <strain evidence="2 3">T6085</strain>
    </source>
</reference>
<dbReference type="GeneID" id="29981718"/>
<keyword evidence="3" id="KW-1185">Reference proteome</keyword>
<dbReference type="SUPFAM" id="SSF56112">
    <property type="entry name" value="Protein kinase-like (PK-like)"/>
    <property type="match status" value="1"/>
</dbReference>
<organism evidence="2 3">
    <name type="scientific">Trichoderma gamsii</name>
    <dbReference type="NCBI Taxonomy" id="398673"/>
    <lineage>
        <taxon>Eukaryota</taxon>
        <taxon>Fungi</taxon>
        <taxon>Dikarya</taxon>
        <taxon>Ascomycota</taxon>
        <taxon>Pezizomycotina</taxon>
        <taxon>Sordariomycetes</taxon>
        <taxon>Hypocreomycetidae</taxon>
        <taxon>Hypocreales</taxon>
        <taxon>Hypocreaceae</taxon>
        <taxon>Trichoderma</taxon>
    </lineage>
</organism>
<protein>
    <submittedName>
        <fullName evidence="2">Phosphotransferase enzyme family protein</fullName>
    </submittedName>
</protein>
<evidence type="ECO:0000313" key="3">
    <source>
        <dbReference type="Proteomes" id="UP000054821"/>
    </source>
</evidence>
<comment type="caution">
    <text evidence="2">The sequence shown here is derived from an EMBL/GenBank/DDBJ whole genome shotgun (WGS) entry which is preliminary data.</text>
</comment>
<dbReference type="RefSeq" id="XP_018664950.1">
    <property type="nucleotide sequence ID" value="XM_018801635.1"/>
</dbReference>
<dbReference type="Gene3D" id="3.90.1200.10">
    <property type="match status" value="1"/>
</dbReference>
<dbReference type="PANTHER" id="PTHR11012:SF30">
    <property type="entry name" value="PROTEIN KINASE-LIKE DOMAIN-CONTAINING"/>
    <property type="match status" value="1"/>
</dbReference>
<evidence type="ECO:0000313" key="2">
    <source>
        <dbReference type="EMBL" id="PON24677.1"/>
    </source>
</evidence>
<dbReference type="InterPro" id="IPR011009">
    <property type="entry name" value="Kinase-like_dom_sf"/>
</dbReference>
<dbReference type="PANTHER" id="PTHR11012">
    <property type="entry name" value="PROTEIN KINASE-LIKE DOMAIN-CONTAINING"/>
    <property type="match status" value="1"/>
</dbReference>
<proteinExistence type="predicted"/>
<dbReference type="AlphaFoldDB" id="A0A2P4ZK54"/>
<dbReference type="Pfam" id="PF02958">
    <property type="entry name" value="EcKL"/>
    <property type="match status" value="1"/>
</dbReference>
<sequence>MSQHNEPNRIAAIMLSWLDLELISCTVIQGLWAGYGHICAIAAKPTASCAPEKWHRLSKAQGNDKDSTVRLVLKIVHPPTKTGDEGHLRKMFSYEVEQYFYDEVAPRLASSIPVAQCFASTRSMRQKAIDAGIDHVMATLLNDLRPEFPVAGEKRAILSSNQVYAALSWLAKFHSSSWAHLPQDLSDFLLPPLEEAARRQTDAKCGGTNLWLNGGYTYLATRQEEYKLLAHDHFSEWSDIFCSSADGLPSLAEAAADFLIPRGRPFETYIHGDVKSENLFSTESSDGVVFFDFQYAGIGLGVCDLAKLFTCSVPLSLLTSHKPIPSSLKMNENELILLKHYWSILMSNRPRRDMLAYDWDDFLRHWETALVDWCRFQASWGFWGNTEWLEARVRFIAQDADWKDWLQRQQRITNN</sequence>
<dbReference type="STRING" id="398673.A0A2P4ZK54"/>
<evidence type="ECO:0000256" key="1">
    <source>
        <dbReference type="SAM" id="SignalP"/>
    </source>
</evidence>
<dbReference type="Proteomes" id="UP000054821">
    <property type="component" value="Unassembled WGS sequence"/>
</dbReference>
<gene>
    <name evidence="2" type="ORF">TGAM01_v206608</name>
</gene>
<name>A0A2P4ZK54_9HYPO</name>
<dbReference type="EMBL" id="JPDN02000022">
    <property type="protein sequence ID" value="PON24677.1"/>
    <property type="molecule type" value="Genomic_DNA"/>
</dbReference>
<accession>A0A2P4ZK54</accession>
<dbReference type="GO" id="GO:0016740">
    <property type="term" value="F:transferase activity"/>
    <property type="evidence" value="ECO:0007669"/>
    <property type="project" value="UniProtKB-KW"/>
</dbReference>
<dbReference type="InterPro" id="IPR004119">
    <property type="entry name" value="EcKL"/>
</dbReference>
<feature type="chain" id="PRO_5015147794" evidence="1">
    <location>
        <begin position="34"/>
        <end position="415"/>
    </location>
</feature>
<keyword evidence="1" id="KW-0732">Signal</keyword>
<feature type="signal peptide" evidence="1">
    <location>
        <begin position="1"/>
        <end position="33"/>
    </location>
</feature>